<gene>
    <name evidence="3" type="ORF">FBUS_11659</name>
</gene>
<organism evidence="3 4">
    <name type="scientific">Fasciolopsis buskii</name>
    <dbReference type="NCBI Taxonomy" id="27845"/>
    <lineage>
        <taxon>Eukaryota</taxon>
        <taxon>Metazoa</taxon>
        <taxon>Spiralia</taxon>
        <taxon>Lophotrochozoa</taxon>
        <taxon>Platyhelminthes</taxon>
        <taxon>Trematoda</taxon>
        <taxon>Digenea</taxon>
        <taxon>Plagiorchiida</taxon>
        <taxon>Echinostomata</taxon>
        <taxon>Echinostomatoidea</taxon>
        <taxon>Fasciolidae</taxon>
        <taxon>Fasciolopsis</taxon>
    </lineage>
</organism>
<dbReference type="Proteomes" id="UP000728185">
    <property type="component" value="Unassembled WGS sequence"/>
</dbReference>
<dbReference type="InterPro" id="IPR012957">
    <property type="entry name" value="CHD_C2"/>
</dbReference>
<dbReference type="EMBL" id="LUCM01005315">
    <property type="protein sequence ID" value="KAA0193007.1"/>
    <property type="molecule type" value="Genomic_DNA"/>
</dbReference>
<feature type="compositionally biased region" description="Basic and acidic residues" evidence="1">
    <location>
        <begin position="168"/>
        <end position="182"/>
    </location>
</feature>
<reference evidence="3" key="1">
    <citation type="submission" date="2019-05" db="EMBL/GenBank/DDBJ databases">
        <title>Annotation for the trematode Fasciolopsis buski.</title>
        <authorList>
            <person name="Choi Y.-J."/>
        </authorList>
    </citation>
    <scope>NUCLEOTIDE SEQUENCE</scope>
    <source>
        <strain evidence="3">HT</strain>
        <tissue evidence="3">Whole worm</tissue>
    </source>
</reference>
<evidence type="ECO:0000313" key="3">
    <source>
        <dbReference type="EMBL" id="KAA0193007.1"/>
    </source>
</evidence>
<feature type="domain" description="CHD C-terminal 2" evidence="2">
    <location>
        <begin position="6"/>
        <end position="128"/>
    </location>
</feature>
<protein>
    <submittedName>
        <fullName evidence="3">Chromodomain-helicase-DNA-binding protein 3</fullName>
    </submittedName>
</protein>
<dbReference type="AlphaFoldDB" id="A0A8E0RX39"/>
<keyword evidence="4" id="KW-1185">Reference proteome</keyword>
<dbReference type="Pfam" id="PF08074">
    <property type="entry name" value="CHDCT2"/>
    <property type="match status" value="1"/>
</dbReference>
<evidence type="ECO:0000259" key="2">
    <source>
        <dbReference type="Pfam" id="PF08074"/>
    </source>
</evidence>
<accession>A0A8E0RX39</accession>
<sequence>MRFRFCQDIHNDCRFVIVNEPFKNEAHKPNYLELKNRFLARRFKLLEQALIIEEQLRRAAQLGIAIDPSESVQNLNRRFFDLECLATGQQQLFNEALAGNKALVPLLHKVLTLMEDLLADMKQDVSRLVNLLPRLPPVSQRLQLSHTGLLSQLTQQLTSAKSSQAKTSADENKEPTSIKADQ</sequence>
<dbReference type="OrthoDB" id="6280310at2759"/>
<feature type="region of interest" description="Disordered" evidence="1">
    <location>
        <begin position="160"/>
        <end position="182"/>
    </location>
</feature>
<evidence type="ECO:0000313" key="4">
    <source>
        <dbReference type="Proteomes" id="UP000728185"/>
    </source>
</evidence>
<comment type="caution">
    <text evidence="3">The sequence shown here is derived from an EMBL/GenBank/DDBJ whole genome shotgun (WGS) entry which is preliminary data.</text>
</comment>
<proteinExistence type="predicted"/>
<evidence type="ECO:0000256" key="1">
    <source>
        <dbReference type="SAM" id="MobiDB-lite"/>
    </source>
</evidence>
<name>A0A8E0RX39_9TREM</name>